<feature type="compositionally biased region" description="Polar residues" evidence="1">
    <location>
        <begin position="2047"/>
        <end position="2058"/>
    </location>
</feature>
<feature type="compositionally biased region" description="Basic and acidic residues" evidence="1">
    <location>
        <begin position="448"/>
        <end position="460"/>
    </location>
</feature>
<feature type="compositionally biased region" description="Low complexity" evidence="1">
    <location>
        <begin position="355"/>
        <end position="367"/>
    </location>
</feature>
<sequence length="2084" mass="209805">MYPPPPHSSAGRGPGPVDPSGGSQGFLRPSPSALPHRPTSSSSSSFPAGDGPPQAPRGSPPPSFSCFSSRAHFVSSYASAGSSSASPGRPPMPFGGPHPGGPELHVSAGAASASFASVQGALTSFSAPSASHMSHLSPSSGYSHGPTGLGRGLGDDRRQAGAAFGVQTRAFHGGGLMKKDEAVSFGFAAKPRGSEGYLESHEVGERAFGPEASDLASSSHPSGFGAYGAARSHTPHAPPYPPSAAPQFSFPSSSGAPEDARQAMLSSQHIHARSWGADEDAARREASAHAAASRAQRLPNDGFAVPRHLGTQADHASGTRATGDEGPAPPGPDAPLAPFLQAPPHGLGTERPLGAAAEAAAAEAAAASLLTRGPAEAGLGGEKEEKREREREGPFYDASRDPRVLCRTQGRRRPREEDSQAAGSLFDASFSSLSFASSAVGDAFSPHVREGTEEKGRATSETHGQGEGGVTTKRQSAGPRKTWRPAELVAIHVEPTERSDVGLLSPCLPDIDSLCDPYALSSPFSLGGTTTPSCCGGEDARASRTEKVSGSESRTSPGEASGGTQEAKAPLKRESEAPPQGPPPASASLSSCSTSSSSRAAEAAALAKQRAPIVSASSGDPLQVVWRLPLELLNPFLLVPRIVCEEEGWIPGTTTLAFYGLPPDSSASTVCELLLDLFFSAAGVCAGSSILASAAVAAASPSSFSGALLEDPGADDLGFLSLYDPLLPPPSGALGSAGLTRAAGLAHPGAQDHTEDFFLWQLPSSTGSAARKKSLSALLGSAARSAAPTAEEDLFAWPRKATEKPLNTYAEAVGLERVELIAARAADGRGDRLPLLEDFVSPVLSSSLSTYGAPPASAPAAFPRRSALLAQALQPPKGARDDGKGGAKLAATAPGSASLGSLLGGRPAAAPRGRGGAVAGRDILASLKRAASGQDVAASAFDFLHEGSGTVAGAGRGRRAETPAMALVRFANEEDAKRFWLVFSTGACQAYGYTVLASPDPSGFGVYAEALAATLSLQELRVQAETLGPFPLQSKLSHAPNLSALAAASRAAHRPLSPGHPRPPSPGAAAAGSAPTASSCSVAPGPAGPATLIAAVCPLVSPESVALAKEAAAALRATCQWDGKRQVCEFFFANEETLLLACLAQHTFPLPSTPGHTVTAMLLAVPVQTEVPLSPSPPTVPSALEKTRRDQARTQVELRLLPLVVADLCAHKKRDTPSLPSPLSRAGSQASHAPARVPGKVGAAQGASGPSAAKAPSLLLATKDADATPGGDTADRSLQSAAERASGANKPGSSLAAAAKRAASAAGSGDAERPEDRPSGKTGGAEPRGVGTKQTAALPSAGARGQKPPVVVAQRSNVCAAKKRPGPGSGPGAGVSSCPTGAAGAEIGAQGAGAAGGGKGPSGGVDGSGPKAAPQSSASPVPPPASASVSSVSSRTSGAGGRAAAAKSAISRGCGSFAGTPQAPEGAAQSRNASSSASSLVGRGTGSKEGDSASRGAEKPPGAGGAGTRETSPGEREREDGVRGRSEASGASSGKLPRPRDGKLLDESDRWGPEGAQRGGRLLKRGGKKPRRRGLSSDSESSESSESSDSSNSSESSSSDGNASSSSSEDDTRKPRAPAPRLKVTLAARPAAAAAGSAEGAGEKKAEGSPPVPKRRRLIAPRDGREDAASTKETEGGGEKAKTGDPEGKDRDERACASQQHAATALGGEQRARRPTGEAAPWRSALASPDEPQAEPGDAAAAPSLLWGEDDESLNEGDRKMDAKGGEGHDDEEDGDQTGGGGRRKRGGAGGRARKRGRGRREDSANTGPPHAQQKAEAKRRPGRGRRSTPYGAPAAADDESLFLPSCEDGCVSLTETPHLPENARLCFSPSRPSSAGASSSSAAAAALASAAPAAGTVVARERQWKATPPTSPHATRGRAMKRRRSRDGSFPPPRRSIRLLKGEQGGGSSPSAILLPESLTASIPVVLASPTSASSPTSVASRALGAEGGGDGTTAVGVERPPAPAPGDSADAEGASESLFARGEGEEEAASGDASLRGDRGGVDSTEGNADSASSLGRLTPKCDDDSEGGTTRGKERGRRGRL</sequence>
<organism evidence="2 3">
    <name type="scientific">Besnoitia besnoiti</name>
    <name type="common">Apicomplexan protozoan</name>
    <dbReference type="NCBI Taxonomy" id="94643"/>
    <lineage>
        <taxon>Eukaryota</taxon>
        <taxon>Sar</taxon>
        <taxon>Alveolata</taxon>
        <taxon>Apicomplexa</taxon>
        <taxon>Conoidasida</taxon>
        <taxon>Coccidia</taxon>
        <taxon>Eucoccidiorida</taxon>
        <taxon>Eimeriorina</taxon>
        <taxon>Sarcocystidae</taxon>
        <taxon>Besnoitia</taxon>
    </lineage>
</organism>
<reference evidence="2 3" key="1">
    <citation type="submission" date="2017-09" db="EMBL/GenBank/DDBJ databases">
        <title>Genome sequencing of Besnoitia besnoiti strain Bb-Ger1.</title>
        <authorList>
            <person name="Schares G."/>
            <person name="Venepally P."/>
            <person name="Lorenzi H.A."/>
        </authorList>
    </citation>
    <scope>NUCLEOTIDE SEQUENCE [LARGE SCALE GENOMIC DNA]</scope>
    <source>
        <strain evidence="2 3">Bb-Ger1</strain>
    </source>
</reference>
<feature type="region of interest" description="Disordered" evidence="1">
    <location>
        <begin position="211"/>
        <end position="423"/>
    </location>
</feature>
<dbReference type="Proteomes" id="UP000224006">
    <property type="component" value="Chromosome III"/>
</dbReference>
<comment type="caution">
    <text evidence="2">The sequence shown here is derived from an EMBL/GenBank/DDBJ whole genome shotgun (WGS) entry which is preliminary data.</text>
</comment>
<feature type="compositionally biased region" description="Basic residues" evidence="1">
    <location>
        <begin position="1561"/>
        <end position="1574"/>
    </location>
</feature>
<feature type="compositionally biased region" description="Basic and acidic residues" evidence="1">
    <location>
        <begin position="1310"/>
        <end position="1319"/>
    </location>
</feature>
<evidence type="ECO:0000256" key="1">
    <source>
        <dbReference type="SAM" id="MobiDB-lite"/>
    </source>
</evidence>
<protein>
    <submittedName>
        <fullName evidence="2">Uncharacterized protein</fullName>
    </submittedName>
</protein>
<feature type="compositionally biased region" description="Basic and acidic residues" evidence="1">
    <location>
        <begin position="1660"/>
        <end position="1695"/>
    </location>
</feature>
<evidence type="ECO:0000313" key="2">
    <source>
        <dbReference type="EMBL" id="PFH36630.1"/>
    </source>
</evidence>
<name>A0A2A9MM65_BESBE</name>
<feature type="compositionally biased region" description="Low complexity" evidence="1">
    <location>
        <begin position="1576"/>
        <end position="1607"/>
    </location>
</feature>
<feature type="region of interest" description="Disordered" evidence="1">
    <location>
        <begin position="1888"/>
        <end position="1954"/>
    </location>
</feature>
<feature type="compositionally biased region" description="Basic and acidic residues" evidence="1">
    <location>
        <begin position="1756"/>
        <end position="1768"/>
    </location>
</feature>
<feature type="region of interest" description="Disordered" evidence="1">
    <location>
        <begin position="448"/>
        <end position="484"/>
    </location>
</feature>
<feature type="compositionally biased region" description="Basic residues" evidence="1">
    <location>
        <begin position="1782"/>
        <end position="1799"/>
    </location>
</feature>
<dbReference type="EMBL" id="NWUJ01000003">
    <property type="protein sequence ID" value="PFH36630.1"/>
    <property type="molecule type" value="Genomic_DNA"/>
</dbReference>
<proteinExistence type="predicted"/>
<feature type="region of interest" description="Disordered" evidence="1">
    <location>
        <begin position="1050"/>
        <end position="1075"/>
    </location>
</feature>
<feature type="compositionally biased region" description="Low complexity" evidence="1">
    <location>
        <begin position="1242"/>
        <end position="1272"/>
    </location>
</feature>
<feature type="compositionally biased region" description="Low complexity" evidence="1">
    <location>
        <begin position="1627"/>
        <end position="1640"/>
    </location>
</feature>
<feature type="compositionally biased region" description="Low complexity" evidence="1">
    <location>
        <begin position="1374"/>
        <end position="1389"/>
    </location>
</feature>
<feature type="compositionally biased region" description="Basic and acidic residues" evidence="1">
    <location>
        <begin position="1512"/>
        <end position="1526"/>
    </location>
</feature>
<feature type="region of interest" description="Disordered" evidence="1">
    <location>
        <begin position="128"/>
        <end position="156"/>
    </location>
</feature>
<dbReference type="OrthoDB" id="332876at2759"/>
<feature type="region of interest" description="Disordered" evidence="1">
    <location>
        <begin position="526"/>
        <end position="593"/>
    </location>
</feature>
<feature type="region of interest" description="Disordered" evidence="1">
    <location>
        <begin position="1214"/>
        <end position="1843"/>
    </location>
</feature>
<feature type="compositionally biased region" description="Basic and acidic residues" evidence="1">
    <location>
        <begin position="1538"/>
        <end position="1552"/>
    </location>
</feature>
<feature type="compositionally biased region" description="Low complexity" evidence="1">
    <location>
        <begin position="2007"/>
        <end position="2017"/>
    </location>
</feature>
<feature type="compositionally biased region" description="Low complexity" evidence="1">
    <location>
        <begin position="1426"/>
        <end position="1453"/>
    </location>
</feature>
<feature type="compositionally biased region" description="Gly residues" evidence="1">
    <location>
        <begin position="1390"/>
        <end position="1407"/>
    </location>
</feature>
<dbReference type="KEGG" id="bbes:BESB_048220"/>
<dbReference type="GeneID" id="40309752"/>
<dbReference type="VEuPathDB" id="ToxoDB:BESB_048220"/>
<accession>A0A2A9MM65</accession>
<feature type="region of interest" description="Disordered" evidence="1">
    <location>
        <begin position="78"/>
        <end position="106"/>
    </location>
</feature>
<feature type="region of interest" description="Disordered" evidence="1">
    <location>
        <begin position="1"/>
        <end position="66"/>
    </location>
</feature>
<feature type="compositionally biased region" description="Low complexity" evidence="1">
    <location>
        <begin position="1292"/>
        <end position="1309"/>
    </location>
</feature>
<feature type="compositionally biased region" description="Low complexity" evidence="1">
    <location>
        <begin position="78"/>
        <end position="87"/>
    </location>
</feature>
<feature type="compositionally biased region" description="Low complexity" evidence="1">
    <location>
        <begin position="1467"/>
        <end position="1479"/>
    </location>
</feature>
<feature type="compositionally biased region" description="Basic and acidic residues" evidence="1">
    <location>
        <begin position="538"/>
        <end position="549"/>
    </location>
</feature>
<feature type="region of interest" description="Disordered" evidence="1">
    <location>
        <begin position="1969"/>
        <end position="2084"/>
    </location>
</feature>
<gene>
    <name evidence="2" type="ORF">BESB_048220</name>
</gene>
<feature type="compositionally biased region" description="Low complexity" evidence="1">
    <location>
        <begin position="1969"/>
        <end position="1982"/>
    </location>
</feature>
<feature type="compositionally biased region" description="Pro residues" evidence="1">
    <location>
        <begin position="53"/>
        <end position="63"/>
    </location>
</feature>
<feature type="region of interest" description="Disordered" evidence="1">
    <location>
        <begin position="874"/>
        <end position="893"/>
    </location>
</feature>
<feature type="compositionally biased region" description="Basic residues" evidence="1">
    <location>
        <begin position="1916"/>
        <end position="1926"/>
    </location>
</feature>
<dbReference type="RefSeq" id="XP_029220639.1">
    <property type="nucleotide sequence ID" value="XM_029363273.1"/>
</dbReference>
<feature type="compositionally biased region" description="Low complexity" evidence="1">
    <location>
        <begin position="245"/>
        <end position="257"/>
    </location>
</feature>
<feature type="region of interest" description="Disordered" evidence="1">
    <location>
        <begin position="1171"/>
        <end position="1191"/>
    </location>
</feature>
<feature type="compositionally biased region" description="Low complexity" evidence="1">
    <location>
        <begin position="128"/>
        <end position="146"/>
    </location>
</feature>
<evidence type="ECO:0000313" key="3">
    <source>
        <dbReference type="Proteomes" id="UP000224006"/>
    </source>
</evidence>
<feature type="compositionally biased region" description="Pro residues" evidence="1">
    <location>
        <begin position="88"/>
        <end position="100"/>
    </location>
</feature>
<keyword evidence="3" id="KW-1185">Reference proteome</keyword>
<feature type="compositionally biased region" description="Basic and acidic residues" evidence="1">
    <location>
        <begin position="381"/>
        <end position="404"/>
    </location>
</feature>
<feature type="compositionally biased region" description="Basic and acidic residues" evidence="1">
    <location>
        <begin position="1486"/>
        <end position="1498"/>
    </location>
</feature>
<feature type="compositionally biased region" description="Polar residues" evidence="1">
    <location>
        <begin position="550"/>
        <end position="564"/>
    </location>
</feature>
<feature type="compositionally biased region" description="Low complexity" evidence="1">
    <location>
        <begin position="1408"/>
        <end position="1419"/>
    </location>
</feature>